<evidence type="ECO:0000256" key="2">
    <source>
        <dbReference type="ARBA" id="ARBA00022821"/>
    </source>
</evidence>
<dbReference type="Gene3D" id="1.10.8.430">
    <property type="entry name" value="Helical domain of apoptotic protease-activating factors"/>
    <property type="match status" value="1"/>
</dbReference>
<dbReference type="InterPro" id="IPR044974">
    <property type="entry name" value="Disease_R_plants"/>
</dbReference>
<proteinExistence type="predicted"/>
<dbReference type="InterPro" id="IPR036388">
    <property type="entry name" value="WH-like_DNA-bd_sf"/>
</dbReference>
<dbReference type="EMBL" id="JAPFFI010000003">
    <property type="protein sequence ID" value="KAJ6398405.1"/>
    <property type="molecule type" value="Genomic_DNA"/>
</dbReference>
<evidence type="ECO:0000259" key="4">
    <source>
        <dbReference type="Pfam" id="PF23559"/>
    </source>
</evidence>
<dbReference type="InterPro" id="IPR027417">
    <property type="entry name" value="P-loop_NTPase"/>
</dbReference>
<name>A0ABQ9CFF3_9ROSI</name>
<evidence type="ECO:0008006" key="7">
    <source>
        <dbReference type="Google" id="ProtNLM"/>
    </source>
</evidence>
<dbReference type="SUPFAM" id="SSF52540">
    <property type="entry name" value="P-loop containing nucleoside triphosphate hydrolases"/>
    <property type="match status" value="1"/>
</dbReference>
<keyword evidence="2" id="KW-0611">Plant defense</keyword>
<dbReference type="SUPFAM" id="SSF52058">
    <property type="entry name" value="L domain-like"/>
    <property type="match status" value="1"/>
</dbReference>
<keyword evidence="6" id="KW-1185">Reference proteome</keyword>
<dbReference type="Pfam" id="PF00931">
    <property type="entry name" value="NB-ARC"/>
    <property type="match status" value="1"/>
</dbReference>
<dbReference type="Gene3D" id="1.10.10.10">
    <property type="entry name" value="Winged helix-like DNA-binding domain superfamily/Winged helix DNA-binding domain"/>
    <property type="match status" value="1"/>
</dbReference>
<accession>A0ABQ9CFF3</accession>
<dbReference type="PRINTS" id="PR00364">
    <property type="entry name" value="DISEASERSIST"/>
</dbReference>
<protein>
    <recommendedName>
        <fullName evidence="7">NB-ARC domain-containing protein</fullName>
    </recommendedName>
</protein>
<dbReference type="InterPro" id="IPR032675">
    <property type="entry name" value="LRR_dom_sf"/>
</dbReference>
<dbReference type="PANTHER" id="PTHR23155:SF1172">
    <property type="entry name" value="DISEASE RESISTANCE RPP13-LIKE PROTEIN 4"/>
    <property type="match status" value="1"/>
</dbReference>
<evidence type="ECO:0000256" key="1">
    <source>
        <dbReference type="ARBA" id="ARBA00022737"/>
    </source>
</evidence>
<dbReference type="PANTHER" id="PTHR23155">
    <property type="entry name" value="DISEASE RESISTANCE PROTEIN RP"/>
    <property type="match status" value="1"/>
</dbReference>
<keyword evidence="1" id="KW-0677">Repeat</keyword>
<feature type="domain" description="Disease resistance protein winged helix" evidence="4">
    <location>
        <begin position="277"/>
        <end position="315"/>
    </location>
</feature>
<reference evidence="5" key="2">
    <citation type="journal article" date="2023" name="Int. J. Mol. Sci.">
        <title>De Novo Assembly and Annotation of 11 Diverse Shrub Willow (Salix) Genomes Reveals Novel Gene Organization in Sex-Linked Regions.</title>
        <authorList>
            <person name="Hyden B."/>
            <person name="Feng K."/>
            <person name="Yates T.B."/>
            <person name="Jawdy S."/>
            <person name="Cereghino C."/>
            <person name="Smart L.B."/>
            <person name="Muchero W."/>
        </authorList>
    </citation>
    <scope>NUCLEOTIDE SEQUENCE</scope>
    <source>
        <tissue evidence="5">Shoot tip</tissue>
    </source>
</reference>
<feature type="domain" description="NB-ARC" evidence="3">
    <location>
        <begin position="128"/>
        <end position="195"/>
    </location>
</feature>
<dbReference type="InterPro" id="IPR058922">
    <property type="entry name" value="WHD_DRP"/>
</dbReference>
<reference evidence="5" key="1">
    <citation type="submission" date="2022-10" db="EMBL/GenBank/DDBJ databases">
        <authorList>
            <person name="Hyden B.L."/>
            <person name="Feng K."/>
            <person name="Yates T."/>
            <person name="Jawdy S."/>
            <person name="Smart L.B."/>
            <person name="Muchero W."/>
        </authorList>
    </citation>
    <scope>NUCLEOTIDE SEQUENCE</scope>
    <source>
        <tissue evidence="5">Shoot tip</tissue>
    </source>
</reference>
<dbReference type="Gene3D" id="3.80.10.10">
    <property type="entry name" value="Ribonuclease Inhibitor"/>
    <property type="match status" value="1"/>
</dbReference>
<comment type="caution">
    <text evidence="5">The sequence shown here is derived from an EMBL/GenBank/DDBJ whole genome shotgun (WGS) entry which is preliminary data.</text>
</comment>
<dbReference type="InterPro" id="IPR042197">
    <property type="entry name" value="Apaf_helical"/>
</dbReference>
<dbReference type="Pfam" id="PF23559">
    <property type="entry name" value="WHD_DRP"/>
    <property type="match status" value="1"/>
</dbReference>
<organism evidence="5 6">
    <name type="scientific">Salix suchowensis</name>
    <dbReference type="NCBI Taxonomy" id="1278906"/>
    <lineage>
        <taxon>Eukaryota</taxon>
        <taxon>Viridiplantae</taxon>
        <taxon>Streptophyta</taxon>
        <taxon>Embryophyta</taxon>
        <taxon>Tracheophyta</taxon>
        <taxon>Spermatophyta</taxon>
        <taxon>Magnoliopsida</taxon>
        <taxon>eudicotyledons</taxon>
        <taxon>Gunneridae</taxon>
        <taxon>Pentapetalae</taxon>
        <taxon>rosids</taxon>
        <taxon>fabids</taxon>
        <taxon>Malpighiales</taxon>
        <taxon>Salicaceae</taxon>
        <taxon>Saliceae</taxon>
        <taxon>Salix</taxon>
    </lineage>
</organism>
<gene>
    <name evidence="5" type="ORF">OIU77_019248</name>
</gene>
<dbReference type="Proteomes" id="UP001141253">
    <property type="component" value="Chromosome 5"/>
</dbReference>
<evidence type="ECO:0000313" key="6">
    <source>
        <dbReference type="Proteomes" id="UP001141253"/>
    </source>
</evidence>
<dbReference type="InterPro" id="IPR002182">
    <property type="entry name" value="NB-ARC"/>
</dbReference>
<evidence type="ECO:0000259" key="3">
    <source>
        <dbReference type="Pfam" id="PF00931"/>
    </source>
</evidence>
<evidence type="ECO:0000313" key="5">
    <source>
        <dbReference type="EMBL" id="KAJ6398405.1"/>
    </source>
</evidence>
<sequence>MANLRELIYESEDILADCQLQSREDNQCSNGWLECIYPPNLLCQYQTGKRLREINEKITNIKQSIMSYLSPSITNDMGRRDASNDQFPRWSSPVYDHTQVVGLEDDTKKIKGWLCNADVGILKIGIEMIEGELLRKINQYLLGKRYLIVMDDVWSLDGSWWSRISEGLPKGNGSSVIITTRLVKVLRKMEEVEVSAQNPELEKIGKEIVQKCNGLPLAIKAIGGMLLYKSHYHEWKRIADNFRDELGENDDTVMPSLQLSYDELPPYLKSCFLSFSLYPEDCVITKEQLVHWWIGEGFVPLRSGRPSTEAGEDLFLRVNKSMSGRGCRHFGIDTKMDRKQLAANHKLRALMSTTKTGEVNKISSSIANRFSECKYLRVLDLCKSIFEMPLTSLLSHIGFLQHLTYLSLSNTHPLIQLPPALESLINLTILNLSYSQNLKVLPPYLTKFKKLRVLDVKLRNLSQLRKLGLHLVWDDEIRDSEVSALVNLQQLQFLTISCFDSHGSDLVDKLDKLYPPPGLLELCLQFYPGKLSPAWLNPISLHMLRFLWISSGNLAVMHESFFGENNSAWNIEGLMFESLSDLEMEWQTVQQVMPSLKTVHASWCPNLESFPIEDVGFRGGVWTKGRTQEVIL</sequence>